<evidence type="ECO:0000256" key="1">
    <source>
        <dbReference type="SAM" id="Phobius"/>
    </source>
</evidence>
<comment type="caution">
    <text evidence="2">The sequence shown here is derived from an EMBL/GenBank/DDBJ whole genome shotgun (WGS) entry which is preliminary data.</text>
</comment>
<dbReference type="EMBL" id="CAJPIN010029646">
    <property type="protein sequence ID" value="CAG2063841.1"/>
    <property type="molecule type" value="Genomic_DNA"/>
</dbReference>
<feature type="transmembrane region" description="Helical" evidence="1">
    <location>
        <begin position="18"/>
        <end position="38"/>
    </location>
</feature>
<sequence length="75" mass="8303">MYQMILEGVLNLKQGSSFLNVILFLVKPGVVAGVLVAMCMTAQAHAKMVDILRVMLVSEAKDKEFLLSYISRVTE</sequence>
<gene>
    <name evidence="2" type="ORF">TPAB3V08_LOCUS10788</name>
</gene>
<name>A0ABN7P9T8_TIMPD</name>
<evidence type="ECO:0000313" key="3">
    <source>
        <dbReference type="Proteomes" id="UP001153148"/>
    </source>
</evidence>
<protein>
    <submittedName>
        <fullName evidence="2">Uncharacterized protein</fullName>
    </submittedName>
</protein>
<accession>A0ABN7P9T8</accession>
<feature type="non-terminal residue" evidence="2">
    <location>
        <position position="75"/>
    </location>
</feature>
<keyword evidence="3" id="KW-1185">Reference proteome</keyword>
<keyword evidence="1" id="KW-0472">Membrane</keyword>
<organism evidence="2 3">
    <name type="scientific">Timema podura</name>
    <name type="common">Walking stick</name>
    <dbReference type="NCBI Taxonomy" id="61482"/>
    <lineage>
        <taxon>Eukaryota</taxon>
        <taxon>Metazoa</taxon>
        <taxon>Ecdysozoa</taxon>
        <taxon>Arthropoda</taxon>
        <taxon>Hexapoda</taxon>
        <taxon>Insecta</taxon>
        <taxon>Pterygota</taxon>
        <taxon>Neoptera</taxon>
        <taxon>Polyneoptera</taxon>
        <taxon>Phasmatodea</taxon>
        <taxon>Timematodea</taxon>
        <taxon>Timematoidea</taxon>
        <taxon>Timematidae</taxon>
        <taxon>Timema</taxon>
    </lineage>
</organism>
<keyword evidence="1" id="KW-0812">Transmembrane</keyword>
<evidence type="ECO:0000313" key="2">
    <source>
        <dbReference type="EMBL" id="CAG2063841.1"/>
    </source>
</evidence>
<dbReference type="Proteomes" id="UP001153148">
    <property type="component" value="Unassembled WGS sequence"/>
</dbReference>
<keyword evidence="1" id="KW-1133">Transmembrane helix</keyword>
<proteinExistence type="predicted"/>
<reference evidence="2" key="1">
    <citation type="submission" date="2021-03" db="EMBL/GenBank/DDBJ databases">
        <authorList>
            <person name="Tran Van P."/>
        </authorList>
    </citation>
    <scope>NUCLEOTIDE SEQUENCE</scope>
</reference>